<reference evidence="1" key="2">
    <citation type="journal article" date="2015" name="Fish Shellfish Immunol.">
        <title>Early steps in the European eel (Anguilla anguilla)-Vibrio vulnificus interaction in the gills: Role of the RtxA13 toxin.</title>
        <authorList>
            <person name="Callol A."/>
            <person name="Pajuelo D."/>
            <person name="Ebbesson L."/>
            <person name="Teles M."/>
            <person name="MacKenzie S."/>
            <person name="Amaro C."/>
        </authorList>
    </citation>
    <scope>NUCLEOTIDE SEQUENCE</scope>
</reference>
<proteinExistence type="predicted"/>
<name>A0A0E9SX68_ANGAN</name>
<reference evidence="1" key="1">
    <citation type="submission" date="2014-11" db="EMBL/GenBank/DDBJ databases">
        <authorList>
            <person name="Amaro Gonzalez C."/>
        </authorList>
    </citation>
    <scope>NUCLEOTIDE SEQUENCE</scope>
</reference>
<accession>A0A0E9SX68</accession>
<sequence length="27" mass="3280">MRIKLKVNYNMKKRHRLLLGFFAPFTG</sequence>
<protein>
    <submittedName>
        <fullName evidence="1">Uncharacterized protein</fullName>
    </submittedName>
</protein>
<dbReference type="AlphaFoldDB" id="A0A0E9SX68"/>
<organism evidence="1">
    <name type="scientific">Anguilla anguilla</name>
    <name type="common">European freshwater eel</name>
    <name type="synonym">Muraena anguilla</name>
    <dbReference type="NCBI Taxonomy" id="7936"/>
    <lineage>
        <taxon>Eukaryota</taxon>
        <taxon>Metazoa</taxon>
        <taxon>Chordata</taxon>
        <taxon>Craniata</taxon>
        <taxon>Vertebrata</taxon>
        <taxon>Euteleostomi</taxon>
        <taxon>Actinopterygii</taxon>
        <taxon>Neopterygii</taxon>
        <taxon>Teleostei</taxon>
        <taxon>Anguilliformes</taxon>
        <taxon>Anguillidae</taxon>
        <taxon>Anguilla</taxon>
    </lineage>
</organism>
<dbReference type="EMBL" id="GBXM01063434">
    <property type="protein sequence ID" value="JAH45143.1"/>
    <property type="molecule type" value="Transcribed_RNA"/>
</dbReference>
<evidence type="ECO:0000313" key="1">
    <source>
        <dbReference type="EMBL" id="JAH45143.1"/>
    </source>
</evidence>